<dbReference type="EMBL" id="PZZP01000001">
    <property type="protein sequence ID" value="PTM57895.1"/>
    <property type="molecule type" value="Genomic_DNA"/>
</dbReference>
<evidence type="ECO:0000313" key="3">
    <source>
        <dbReference type="Proteomes" id="UP000241639"/>
    </source>
</evidence>
<dbReference type="AlphaFoldDB" id="A0A2T4Z7P9"/>
<gene>
    <name evidence="2" type="ORF">C8J48_0460</name>
</gene>
<evidence type="ECO:0000313" key="2">
    <source>
        <dbReference type="EMBL" id="PTM57895.1"/>
    </source>
</evidence>
<organism evidence="2 3">
    <name type="scientific">Desmospora activa DSM 45169</name>
    <dbReference type="NCBI Taxonomy" id="1121389"/>
    <lineage>
        <taxon>Bacteria</taxon>
        <taxon>Bacillati</taxon>
        <taxon>Bacillota</taxon>
        <taxon>Bacilli</taxon>
        <taxon>Bacillales</taxon>
        <taxon>Thermoactinomycetaceae</taxon>
        <taxon>Desmospora</taxon>
    </lineage>
</organism>
<feature type="transmembrane region" description="Helical" evidence="1">
    <location>
        <begin position="33"/>
        <end position="53"/>
    </location>
</feature>
<reference evidence="2 3" key="1">
    <citation type="submission" date="2018-04" db="EMBL/GenBank/DDBJ databases">
        <title>Genomic Encyclopedia of Archaeal and Bacterial Type Strains, Phase II (KMG-II): from individual species to whole genera.</title>
        <authorList>
            <person name="Goeker M."/>
        </authorList>
    </citation>
    <scope>NUCLEOTIDE SEQUENCE [LARGE SCALE GENOMIC DNA]</scope>
    <source>
        <strain evidence="2 3">DSM 45169</strain>
    </source>
</reference>
<evidence type="ECO:0000256" key="1">
    <source>
        <dbReference type="SAM" id="Phobius"/>
    </source>
</evidence>
<proteinExistence type="predicted"/>
<name>A0A2T4Z7P9_9BACL</name>
<keyword evidence="1" id="KW-0812">Transmembrane</keyword>
<keyword evidence="3" id="KW-1185">Reference proteome</keyword>
<protein>
    <submittedName>
        <fullName evidence="2">Uncharacterized protein</fullName>
    </submittedName>
</protein>
<accession>A0A2T4Z7P9</accession>
<dbReference type="Proteomes" id="UP000241639">
    <property type="component" value="Unassembled WGS sequence"/>
</dbReference>
<sequence length="58" mass="6350">MKDWAWVLFLLLPLIILLTLTRGDPALIGVVIGAVICLPLGFALGVLFINATGRKYRI</sequence>
<comment type="caution">
    <text evidence="2">The sequence shown here is derived from an EMBL/GenBank/DDBJ whole genome shotgun (WGS) entry which is preliminary data.</text>
</comment>
<dbReference type="RefSeq" id="WP_170105084.1">
    <property type="nucleotide sequence ID" value="NZ_PZZP01000001.1"/>
</dbReference>
<keyword evidence="1" id="KW-1133">Transmembrane helix</keyword>
<keyword evidence="1" id="KW-0472">Membrane</keyword>